<proteinExistence type="predicted"/>
<dbReference type="Gene3D" id="3.30.70.270">
    <property type="match status" value="1"/>
</dbReference>
<dbReference type="Pfam" id="PF17919">
    <property type="entry name" value="RT_RNaseH_2"/>
    <property type="match status" value="1"/>
</dbReference>
<feature type="domain" description="Integrase catalytic" evidence="2">
    <location>
        <begin position="611"/>
        <end position="771"/>
    </location>
</feature>
<feature type="region of interest" description="Disordered" evidence="1">
    <location>
        <begin position="66"/>
        <end position="101"/>
    </location>
</feature>
<dbReference type="SUPFAM" id="SSF53098">
    <property type="entry name" value="Ribonuclease H-like"/>
    <property type="match status" value="1"/>
</dbReference>
<keyword evidence="3" id="KW-0695">RNA-directed DNA polymerase</keyword>
<dbReference type="InterPro" id="IPR000477">
    <property type="entry name" value="RT_dom"/>
</dbReference>
<dbReference type="PANTHER" id="PTHR35046:SF26">
    <property type="entry name" value="RNA-DIRECTED DNA POLYMERASE"/>
    <property type="match status" value="1"/>
</dbReference>
<dbReference type="GO" id="GO:0015074">
    <property type="term" value="P:DNA integration"/>
    <property type="evidence" value="ECO:0007669"/>
    <property type="project" value="InterPro"/>
</dbReference>
<keyword evidence="3" id="KW-0548">Nucleotidyltransferase</keyword>
<dbReference type="Gene3D" id="3.10.10.10">
    <property type="entry name" value="HIV Type 1 Reverse Transcriptase, subunit A, domain 1"/>
    <property type="match status" value="1"/>
</dbReference>
<sequence>MSGNEDHHRQGRRFAAGGNGHDGRDPRNVEIERLCQRVRELEINSFDRYERQYEGTPTDTAVEEYENEGSEVENKIHQCPPRQPTPLQRNRRPFPAPPQTDPIRSLGIRIEILEFEGHLCPDDFLDWLRTVDRIFDLRDTPYRIKYSEGKHRVESWDKMKRLMEKSSCLLALKVEKQLSAKQKMTTRFGFSSRAPQSATGPVLTLIDEAAPIYDTEDEVTTEVVYPDRGELLVTRRLLNNVVLDQDDDTTWLRTNIFRTQCTAKGKICTVIIDGGSCENMVSTTMVEKLGLPIQNHPDPYQLMWLKMEDGVSITLAPLNSKDAPPDRVLISKTDFVGLVKEKGLIRESMIPCAVSALLVPKPGGTFRMCTDSRAVNKITIKYRFPIPLFDDLLDHLHGASVFSKIDLRSGYHQIHMRTGIRMDTTKISAITTWSSPTSLHEVRSFYGLASFYRRFIREFSMIVAPITECLKSRKFMWNTATQSAFEQLKHAVTEAFVLALPNFEHVFQVECDATGLGIGGVLSFGVCSFAHLYQDDPDFKELWDKCHGGIFCDFVRRDGFLFKGRRLCVPVSSSREAIILECHQGALAGHFGKAKTAALHTNQGLYTPLPTPEGPWEDVSIDFVLGLPLTQRKKDSIMVVVDRFSKIAHFIPCSKTFNASHVARLYFAEIVCLHGMPQSITSHRDVKFVSYFWRTLWKRLGAKLNFSNSHHPQTDRQTEVTNRRHGSLLRCLIGDKLKQWDVALPQAEFAYNRSNHSSTGHSPFFIVYGRNPFTPLDLAPMVGDGSVSVEGDECARQIKELHA</sequence>
<dbReference type="Pfam" id="PF00078">
    <property type="entry name" value="RVT_1"/>
    <property type="match status" value="1"/>
</dbReference>
<comment type="caution">
    <text evidence="3">The sequence shown here is derived from an EMBL/GenBank/DDBJ whole genome shotgun (WGS) entry which is preliminary data.</text>
</comment>
<dbReference type="InterPro" id="IPR036397">
    <property type="entry name" value="RNaseH_sf"/>
</dbReference>
<dbReference type="GO" id="GO:0003676">
    <property type="term" value="F:nucleic acid binding"/>
    <property type="evidence" value="ECO:0007669"/>
    <property type="project" value="InterPro"/>
</dbReference>
<gene>
    <name evidence="3" type="ORF">Tci_508422</name>
</gene>
<dbReference type="EMBL" id="BKCJ010270116">
    <property type="protein sequence ID" value="GEZ36449.1"/>
    <property type="molecule type" value="Genomic_DNA"/>
</dbReference>
<evidence type="ECO:0000313" key="3">
    <source>
        <dbReference type="EMBL" id="GEZ36449.1"/>
    </source>
</evidence>
<dbReference type="AlphaFoldDB" id="A0A699IDN0"/>
<keyword evidence="3" id="KW-0808">Transferase</keyword>
<name>A0A699IDN0_TANCI</name>
<protein>
    <submittedName>
        <fullName evidence="3">RNA-directed DNA polymerase</fullName>
    </submittedName>
</protein>
<dbReference type="GO" id="GO:0003964">
    <property type="term" value="F:RNA-directed DNA polymerase activity"/>
    <property type="evidence" value="ECO:0007669"/>
    <property type="project" value="UniProtKB-KW"/>
</dbReference>
<evidence type="ECO:0000256" key="1">
    <source>
        <dbReference type="SAM" id="MobiDB-lite"/>
    </source>
</evidence>
<dbReference type="CDD" id="cd01647">
    <property type="entry name" value="RT_LTR"/>
    <property type="match status" value="1"/>
</dbReference>
<accession>A0A699IDN0</accession>
<dbReference type="SUPFAM" id="SSF56672">
    <property type="entry name" value="DNA/RNA polymerases"/>
    <property type="match status" value="1"/>
</dbReference>
<organism evidence="3">
    <name type="scientific">Tanacetum cinerariifolium</name>
    <name type="common">Dalmatian daisy</name>
    <name type="synonym">Chrysanthemum cinerariifolium</name>
    <dbReference type="NCBI Taxonomy" id="118510"/>
    <lineage>
        <taxon>Eukaryota</taxon>
        <taxon>Viridiplantae</taxon>
        <taxon>Streptophyta</taxon>
        <taxon>Embryophyta</taxon>
        <taxon>Tracheophyta</taxon>
        <taxon>Spermatophyta</taxon>
        <taxon>Magnoliopsida</taxon>
        <taxon>eudicotyledons</taxon>
        <taxon>Gunneridae</taxon>
        <taxon>Pentapetalae</taxon>
        <taxon>asterids</taxon>
        <taxon>campanulids</taxon>
        <taxon>Asterales</taxon>
        <taxon>Asteraceae</taxon>
        <taxon>Asteroideae</taxon>
        <taxon>Anthemideae</taxon>
        <taxon>Anthemidinae</taxon>
        <taxon>Tanacetum</taxon>
    </lineage>
</organism>
<dbReference type="InterPro" id="IPR041577">
    <property type="entry name" value="RT_RNaseH_2"/>
</dbReference>
<dbReference type="FunFam" id="3.30.70.270:FF:000020">
    <property type="entry name" value="Transposon Tf2-6 polyprotein-like Protein"/>
    <property type="match status" value="1"/>
</dbReference>
<dbReference type="PROSITE" id="PS50994">
    <property type="entry name" value="INTEGRASE"/>
    <property type="match status" value="1"/>
</dbReference>
<evidence type="ECO:0000259" key="2">
    <source>
        <dbReference type="PROSITE" id="PS50994"/>
    </source>
</evidence>
<dbReference type="InterPro" id="IPR012337">
    <property type="entry name" value="RNaseH-like_sf"/>
</dbReference>
<dbReference type="Gene3D" id="3.30.420.10">
    <property type="entry name" value="Ribonuclease H-like superfamily/Ribonuclease H"/>
    <property type="match status" value="1"/>
</dbReference>
<feature type="region of interest" description="Disordered" evidence="1">
    <location>
        <begin position="1"/>
        <end position="29"/>
    </location>
</feature>
<dbReference type="InterPro" id="IPR001584">
    <property type="entry name" value="Integrase_cat-core"/>
</dbReference>
<dbReference type="InterPro" id="IPR043128">
    <property type="entry name" value="Rev_trsase/Diguanyl_cyclase"/>
</dbReference>
<dbReference type="InterPro" id="IPR043502">
    <property type="entry name" value="DNA/RNA_pol_sf"/>
</dbReference>
<dbReference type="PANTHER" id="PTHR35046">
    <property type="entry name" value="ZINC KNUCKLE (CCHC-TYPE) FAMILY PROTEIN"/>
    <property type="match status" value="1"/>
</dbReference>
<reference evidence="3" key="1">
    <citation type="journal article" date="2019" name="Sci. Rep.">
        <title>Draft genome of Tanacetum cinerariifolium, the natural source of mosquito coil.</title>
        <authorList>
            <person name="Yamashiro T."/>
            <person name="Shiraishi A."/>
            <person name="Satake H."/>
            <person name="Nakayama K."/>
        </authorList>
    </citation>
    <scope>NUCLEOTIDE SEQUENCE</scope>
</reference>